<proteinExistence type="inferred from homology"/>
<evidence type="ECO:0000313" key="9">
    <source>
        <dbReference type="Proteomes" id="UP000637002"/>
    </source>
</evidence>
<accession>A0A916UXT8</accession>
<evidence type="ECO:0000256" key="5">
    <source>
        <dbReference type="ARBA" id="ARBA00023136"/>
    </source>
</evidence>
<sequence length="400" mass="39400">MTHAPALPPTPGAISRKAAPAAPVVAVTAAAALAGLLAAAFLSQAPNRLVAGAPVGLIAAAGGPGAGLLLALVGALGLSGWRAGRLGAAISAVLATAALLLVPVLAGLAAERLGAGQPPFARTALAAGAWIALVALGLALADALPRLPRLPAAAILVAGLAIGAAAAHAGVFDQLSVVKELLARRQEFWPRVGQHLAIAAGGLLPALAIGLPLGLLARTGGAFAGWIDGALGTIQVVPAIALFALLMTPLTFLAQTVPPLRSLGLAGIGAAPAVIGLALYLLLPVVRAVAAGLDGVDPRVVDAARGMGFRPWRRLLGIELPLALPVILAGVRIASVQAVGLATLAALVGGGGLGAYVFQGMGQFAVDLVLLGVIPIAVLTALADGAFRLLDARLAKGHRR</sequence>
<feature type="transmembrane region" description="Helical" evidence="6">
    <location>
        <begin position="153"/>
        <end position="175"/>
    </location>
</feature>
<keyword evidence="9" id="KW-1185">Reference proteome</keyword>
<evidence type="ECO:0000256" key="6">
    <source>
        <dbReference type="RuleBase" id="RU363032"/>
    </source>
</evidence>
<dbReference type="GO" id="GO:0005886">
    <property type="term" value="C:plasma membrane"/>
    <property type="evidence" value="ECO:0007669"/>
    <property type="project" value="UniProtKB-SubCell"/>
</dbReference>
<feature type="transmembrane region" description="Helical" evidence="6">
    <location>
        <begin position="20"/>
        <end position="42"/>
    </location>
</feature>
<dbReference type="EMBL" id="BMGG01000013">
    <property type="protein sequence ID" value="GGC93086.1"/>
    <property type="molecule type" value="Genomic_DNA"/>
</dbReference>
<dbReference type="Pfam" id="PF00528">
    <property type="entry name" value="BPD_transp_1"/>
    <property type="match status" value="1"/>
</dbReference>
<evidence type="ECO:0000259" key="7">
    <source>
        <dbReference type="PROSITE" id="PS50928"/>
    </source>
</evidence>
<evidence type="ECO:0000256" key="2">
    <source>
        <dbReference type="ARBA" id="ARBA00022448"/>
    </source>
</evidence>
<comment type="similarity">
    <text evidence="6">Belongs to the binding-protein-dependent transport system permease family.</text>
</comment>
<dbReference type="SUPFAM" id="SSF161098">
    <property type="entry name" value="MetI-like"/>
    <property type="match status" value="1"/>
</dbReference>
<feature type="transmembrane region" description="Helical" evidence="6">
    <location>
        <begin position="338"/>
        <end position="358"/>
    </location>
</feature>
<feature type="transmembrane region" description="Helical" evidence="6">
    <location>
        <begin position="88"/>
        <end position="108"/>
    </location>
</feature>
<feature type="domain" description="ABC transmembrane type-1" evidence="7">
    <location>
        <begin position="192"/>
        <end position="391"/>
    </location>
</feature>
<keyword evidence="5 6" id="KW-0472">Membrane</keyword>
<dbReference type="GO" id="GO:0055085">
    <property type="term" value="P:transmembrane transport"/>
    <property type="evidence" value="ECO:0007669"/>
    <property type="project" value="InterPro"/>
</dbReference>
<dbReference type="GO" id="GO:0031460">
    <property type="term" value="P:glycine betaine transport"/>
    <property type="evidence" value="ECO:0007669"/>
    <property type="project" value="TreeGrafter"/>
</dbReference>
<keyword evidence="4 6" id="KW-1133">Transmembrane helix</keyword>
<protein>
    <recommendedName>
        <fullName evidence="7">ABC transmembrane type-1 domain-containing protein</fullName>
    </recommendedName>
</protein>
<dbReference type="AlphaFoldDB" id="A0A916UXT8"/>
<gene>
    <name evidence="8" type="ORF">GCM10010994_58640</name>
</gene>
<feature type="transmembrane region" description="Helical" evidence="6">
    <location>
        <begin position="120"/>
        <end position="141"/>
    </location>
</feature>
<comment type="caution">
    <text evidence="8">The sequence shown here is derived from an EMBL/GenBank/DDBJ whole genome shotgun (WGS) entry which is preliminary data.</text>
</comment>
<evidence type="ECO:0000256" key="4">
    <source>
        <dbReference type="ARBA" id="ARBA00022989"/>
    </source>
</evidence>
<keyword evidence="2 6" id="KW-0813">Transport</keyword>
<dbReference type="PROSITE" id="PS50928">
    <property type="entry name" value="ABC_TM1"/>
    <property type="match status" value="1"/>
</dbReference>
<dbReference type="Gene3D" id="1.10.3720.10">
    <property type="entry name" value="MetI-like"/>
    <property type="match status" value="1"/>
</dbReference>
<dbReference type="PANTHER" id="PTHR30177">
    <property type="entry name" value="GLYCINE BETAINE/L-PROLINE TRANSPORT SYSTEM PERMEASE PROTEIN PROW"/>
    <property type="match status" value="1"/>
</dbReference>
<evidence type="ECO:0000256" key="1">
    <source>
        <dbReference type="ARBA" id="ARBA00004651"/>
    </source>
</evidence>
<dbReference type="CDD" id="cd06261">
    <property type="entry name" value="TM_PBP2"/>
    <property type="match status" value="1"/>
</dbReference>
<reference evidence="8" key="2">
    <citation type="submission" date="2020-09" db="EMBL/GenBank/DDBJ databases">
        <authorList>
            <person name="Sun Q."/>
            <person name="Zhou Y."/>
        </authorList>
    </citation>
    <scope>NUCLEOTIDE SEQUENCE</scope>
    <source>
        <strain evidence="8">CGMCC 1.12919</strain>
    </source>
</reference>
<keyword evidence="3 6" id="KW-0812">Transmembrane</keyword>
<dbReference type="Proteomes" id="UP000637002">
    <property type="component" value="Unassembled WGS sequence"/>
</dbReference>
<dbReference type="InterPro" id="IPR035906">
    <property type="entry name" value="MetI-like_sf"/>
</dbReference>
<organism evidence="8 9">
    <name type="scientific">Chelatococcus reniformis</name>
    <dbReference type="NCBI Taxonomy" id="1494448"/>
    <lineage>
        <taxon>Bacteria</taxon>
        <taxon>Pseudomonadati</taxon>
        <taxon>Pseudomonadota</taxon>
        <taxon>Alphaproteobacteria</taxon>
        <taxon>Hyphomicrobiales</taxon>
        <taxon>Chelatococcaceae</taxon>
        <taxon>Chelatococcus</taxon>
    </lineage>
</organism>
<evidence type="ECO:0000256" key="3">
    <source>
        <dbReference type="ARBA" id="ARBA00022692"/>
    </source>
</evidence>
<evidence type="ECO:0000313" key="8">
    <source>
        <dbReference type="EMBL" id="GGC93086.1"/>
    </source>
</evidence>
<dbReference type="InterPro" id="IPR051204">
    <property type="entry name" value="ABC_transp_perm/SBD"/>
</dbReference>
<feature type="transmembrane region" description="Helical" evidence="6">
    <location>
        <begin position="49"/>
        <end position="76"/>
    </location>
</feature>
<dbReference type="InterPro" id="IPR000515">
    <property type="entry name" value="MetI-like"/>
</dbReference>
<dbReference type="PANTHER" id="PTHR30177:SF30">
    <property type="entry name" value="GLYCINE BETAINE UPTAKE SYSTEM PERMEASE PROTEIN YEHY"/>
    <property type="match status" value="1"/>
</dbReference>
<dbReference type="RefSeq" id="WP_188612739.1">
    <property type="nucleotide sequence ID" value="NZ_BMGG01000013.1"/>
</dbReference>
<feature type="transmembrane region" description="Helical" evidence="6">
    <location>
        <begin position="196"/>
        <end position="217"/>
    </location>
</feature>
<name>A0A916UXT8_9HYPH</name>
<feature type="transmembrane region" description="Helical" evidence="6">
    <location>
        <begin position="364"/>
        <end position="390"/>
    </location>
</feature>
<reference evidence="8" key="1">
    <citation type="journal article" date="2014" name="Int. J. Syst. Evol. Microbiol.">
        <title>Complete genome sequence of Corynebacterium casei LMG S-19264T (=DSM 44701T), isolated from a smear-ripened cheese.</title>
        <authorList>
            <consortium name="US DOE Joint Genome Institute (JGI-PGF)"/>
            <person name="Walter F."/>
            <person name="Albersmeier A."/>
            <person name="Kalinowski J."/>
            <person name="Ruckert C."/>
        </authorList>
    </citation>
    <scope>NUCLEOTIDE SEQUENCE</scope>
    <source>
        <strain evidence="8">CGMCC 1.12919</strain>
    </source>
</reference>
<comment type="subcellular location">
    <subcellularLocation>
        <location evidence="1 6">Cell membrane</location>
        <topology evidence="1 6">Multi-pass membrane protein</topology>
    </subcellularLocation>
</comment>
<feature type="transmembrane region" description="Helical" evidence="6">
    <location>
        <begin position="229"/>
        <end position="253"/>
    </location>
</feature>
<feature type="transmembrane region" description="Helical" evidence="6">
    <location>
        <begin position="265"/>
        <end position="292"/>
    </location>
</feature>